<dbReference type="AlphaFoldDB" id="A0A2P5CQU6"/>
<proteinExistence type="predicted"/>
<dbReference type="Proteomes" id="UP000237105">
    <property type="component" value="Unassembled WGS sequence"/>
</dbReference>
<dbReference type="OrthoDB" id="1151826at2759"/>
<comment type="caution">
    <text evidence="6">The sequence shown here is derived from an EMBL/GenBank/DDBJ whole genome shotgun (WGS) entry which is preliminary data.</text>
</comment>
<accession>A0A2P5CQU6</accession>
<evidence type="ECO:0000256" key="4">
    <source>
        <dbReference type="ARBA" id="ARBA00023180"/>
    </source>
</evidence>
<keyword evidence="4" id="KW-0325">Glycoprotein</keyword>
<dbReference type="InterPro" id="IPR049625">
    <property type="entry name" value="Glyco_transf_61_cat"/>
</dbReference>
<keyword evidence="7" id="KW-1185">Reference proteome</keyword>
<comment type="subcellular location">
    <subcellularLocation>
        <location evidence="1">Golgi apparatus membrane</location>
        <topology evidence="1">Single-pass type II membrane protein</topology>
    </subcellularLocation>
</comment>
<evidence type="ECO:0000256" key="2">
    <source>
        <dbReference type="ARBA" id="ARBA00022676"/>
    </source>
</evidence>
<dbReference type="InterPro" id="IPR007657">
    <property type="entry name" value="Glycosyltransferase_61"/>
</dbReference>
<keyword evidence="6" id="KW-0472">Membrane</keyword>
<sequence length="469" mass="53236">MPILSHHLDQSQVMEIQSSSSSRASSKRKSAIPCPSTKHIICIFSVLTVLILLHMQPSSFFPSTKSNFMSKLRDSVTFLPLKDLRFTNTAMEGNTWFMSSLNDTREENEAEFLYFPSESSKGRLLCIKGNDTEDGTKNSYALAWPGSLPDSATLLRGLIFVSDTYYDYENLWHGVSAIAPFVGWSLKNGCSKPTRWVLFHWGELRDRMGTWIHNITQANFGEVFIERFSGEGGDGPYCFEEAVVMRHNVGKMGKERKLQVFDMLRCKARLFCGLSPGGRGKEVNRRGEPVIRLTLLMRRGSRSFKDPAAVITVFARECAMVEGCIMEVSQSEDLSFCDQVKVMTNTDIVVSPHGAQLTNMLFMDRNSRIMEFFPKGWFELAGVGQYAHHWMAEMSGMDHTGSWWETLGEKECPNPHNDLECFNFYKDGQVGHNDTYFAEWARTVLNQARTSKLEKKTKRSRANLNACKC</sequence>
<evidence type="ECO:0000256" key="1">
    <source>
        <dbReference type="ARBA" id="ARBA00004323"/>
    </source>
</evidence>
<protein>
    <submittedName>
        <fullName evidence="6">Transmembrane protein</fullName>
    </submittedName>
</protein>
<dbReference type="STRING" id="3476.A0A2P5CQU6"/>
<gene>
    <name evidence="6" type="ORF">PanWU01x14_130910</name>
</gene>
<keyword evidence="3" id="KW-0808">Transferase</keyword>
<dbReference type="Pfam" id="PF04577">
    <property type="entry name" value="Glyco_transf_61"/>
    <property type="match status" value="1"/>
</dbReference>
<dbReference type="EMBL" id="JXTB01000104">
    <property type="protein sequence ID" value="PON63427.1"/>
    <property type="molecule type" value="Genomic_DNA"/>
</dbReference>
<dbReference type="GO" id="GO:0016763">
    <property type="term" value="F:pentosyltransferase activity"/>
    <property type="evidence" value="ECO:0007669"/>
    <property type="project" value="UniProtKB-ARBA"/>
</dbReference>
<dbReference type="PANTHER" id="PTHR20961">
    <property type="entry name" value="GLYCOSYLTRANSFERASE"/>
    <property type="match status" value="1"/>
</dbReference>
<dbReference type="GO" id="GO:0000139">
    <property type="term" value="C:Golgi membrane"/>
    <property type="evidence" value="ECO:0007669"/>
    <property type="project" value="UniProtKB-SubCell"/>
</dbReference>
<organism evidence="6 7">
    <name type="scientific">Parasponia andersonii</name>
    <name type="common">Sponia andersonii</name>
    <dbReference type="NCBI Taxonomy" id="3476"/>
    <lineage>
        <taxon>Eukaryota</taxon>
        <taxon>Viridiplantae</taxon>
        <taxon>Streptophyta</taxon>
        <taxon>Embryophyta</taxon>
        <taxon>Tracheophyta</taxon>
        <taxon>Spermatophyta</taxon>
        <taxon>Magnoliopsida</taxon>
        <taxon>eudicotyledons</taxon>
        <taxon>Gunneridae</taxon>
        <taxon>Pentapetalae</taxon>
        <taxon>rosids</taxon>
        <taxon>fabids</taxon>
        <taxon>Rosales</taxon>
        <taxon>Cannabaceae</taxon>
        <taxon>Parasponia</taxon>
    </lineage>
</organism>
<evidence type="ECO:0000259" key="5">
    <source>
        <dbReference type="Pfam" id="PF04577"/>
    </source>
</evidence>
<name>A0A2P5CQU6_PARAD</name>
<evidence type="ECO:0000313" key="7">
    <source>
        <dbReference type="Proteomes" id="UP000237105"/>
    </source>
</evidence>
<dbReference type="PANTHER" id="PTHR20961:SF35">
    <property type="entry name" value="GLYCOSYLTRANSFERASE FAMILY 61 PROTEIN"/>
    <property type="match status" value="1"/>
</dbReference>
<evidence type="ECO:0000313" key="6">
    <source>
        <dbReference type="EMBL" id="PON63427.1"/>
    </source>
</evidence>
<evidence type="ECO:0000256" key="3">
    <source>
        <dbReference type="ARBA" id="ARBA00022679"/>
    </source>
</evidence>
<feature type="domain" description="Glycosyltransferase 61 catalytic" evidence="5">
    <location>
        <begin position="291"/>
        <end position="370"/>
    </location>
</feature>
<reference evidence="7" key="1">
    <citation type="submission" date="2016-06" db="EMBL/GenBank/DDBJ databases">
        <title>Parallel loss of symbiosis genes in relatives of nitrogen-fixing non-legume Parasponia.</title>
        <authorList>
            <person name="Van Velzen R."/>
            <person name="Holmer R."/>
            <person name="Bu F."/>
            <person name="Rutten L."/>
            <person name="Van Zeijl A."/>
            <person name="Liu W."/>
            <person name="Santuari L."/>
            <person name="Cao Q."/>
            <person name="Sharma T."/>
            <person name="Shen D."/>
            <person name="Roswanjaya Y."/>
            <person name="Wardhani T."/>
            <person name="Kalhor M.S."/>
            <person name="Jansen J."/>
            <person name="Van den Hoogen J."/>
            <person name="Gungor B."/>
            <person name="Hartog M."/>
            <person name="Hontelez J."/>
            <person name="Verver J."/>
            <person name="Yang W.-C."/>
            <person name="Schijlen E."/>
            <person name="Repin R."/>
            <person name="Schilthuizen M."/>
            <person name="Schranz E."/>
            <person name="Heidstra R."/>
            <person name="Miyata K."/>
            <person name="Fedorova E."/>
            <person name="Kohlen W."/>
            <person name="Bisseling T."/>
            <person name="Smit S."/>
            <person name="Geurts R."/>
        </authorList>
    </citation>
    <scope>NUCLEOTIDE SEQUENCE [LARGE SCALE GENOMIC DNA]</scope>
    <source>
        <strain evidence="7">cv. WU1-14</strain>
    </source>
</reference>
<keyword evidence="2" id="KW-0328">Glycosyltransferase</keyword>
<keyword evidence="6" id="KW-0812">Transmembrane</keyword>